<dbReference type="InterPro" id="IPR002023">
    <property type="entry name" value="NuoE-like"/>
</dbReference>
<dbReference type="Gene3D" id="1.10.10.1590">
    <property type="entry name" value="NADH-quinone oxidoreductase subunit E"/>
    <property type="match status" value="1"/>
</dbReference>
<dbReference type="Pfam" id="PF01257">
    <property type="entry name" value="2Fe-2S_thioredx"/>
    <property type="match status" value="1"/>
</dbReference>
<feature type="binding site" evidence="7">
    <location>
        <position position="117"/>
    </location>
    <ligand>
        <name>[2Fe-2S] cluster</name>
        <dbReference type="ChEBI" id="CHEBI:190135"/>
    </ligand>
</feature>
<evidence type="ECO:0000313" key="8">
    <source>
        <dbReference type="EMBL" id="MBC8362725.1"/>
    </source>
</evidence>
<evidence type="ECO:0000256" key="3">
    <source>
        <dbReference type="ARBA" id="ARBA00022723"/>
    </source>
</evidence>
<comment type="cofactor">
    <cofactor evidence="6">
        <name>[2Fe-2S] cluster</name>
        <dbReference type="ChEBI" id="CHEBI:190135"/>
    </cofactor>
</comment>
<dbReference type="PIRSF" id="PIRSF000216">
    <property type="entry name" value="NADH_DH_24kDa"/>
    <property type="match status" value="1"/>
</dbReference>
<keyword evidence="4 7" id="KW-0408">Iron</keyword>
<evidence type="ECO:0000256" key="7">
    <source>
        <dbReference type="PIRSR" id="PIRSR000216-1"/>
    </source>
</evidence>
<comment type="caution">
    <text evidence="8">The sequence shown here is derived from an EMBL/GenBank/DDBJ whole genome shotgun (WGS) entry which is preliminary data.</text>
</comment>
<organism evidence="8 9">
    <name type="scientific">Candidatus Desulfatibia profunda</name>
    <dbReference type="NCBI Taxonomy" id="2841695"/>
    <lineage>
        <taxon>Bacteria</taxon>
        <taxon>Pseudomonadati</taxon>
        <taxon>Thermodesulfobacteriota</taxon>
        <taxon>Desulfobacteria</taxon>
        <taxon>Desulfobacterales</taxon>
        <taxon>Desulfobacterales incertae sedis</taxon>
        <taxon>Candidatus Desulfatibia</taxon>
    </lineage>
</organism>
<dbReference type="AlphaFoldDB" id="A0A8J6NU50"/>
<protein>
    <submittedName>
        <fullName evidence="8">NAD(P)H-dependent oxidoreductase subunit E</fullName>
    </submittedName>
</protein>
<dbReference type="EMBL" id="JACNJH010000213">
    <property type="protein sequence ID" value="MBC8362725.1"/>
    <property type="molecule type" value="Genomic_DNA"/>
</dbReference>
<keyword evidence="3 7" id="KW-0479">Metal-binding</keyword>
<comment type="similarity">
    <text evidence="1">Belongs to the complex I 24 kDa subunit family.</text>
</comment>
<reference evidence="8 9" key="1">
    <citation type="submission" date="2020-08" db="EMBL/GenBank/DDBJ databases">
        <title>Bridging the membrane lipid divide: bacteria of the FCB group superphylum have the potential to synthesize archaeal ether lipids.</title>
        <authorList>
            <person name="Villanueva L."/>
            <person name="Von Meijenfeldt F.A.B."/>
            <person name="Westbye A.B."/>
            <person name="Yadav S."/>
            <person name="Hopmans E.C."/>
            <person name="Dutilh B.E."/>
            <person name="Sinninghe Damste J.S."/>
        </authorList>
    </citation>
    <scope>NUCLEOTIDE SEQUENCE [LARGE SCALE GENOMIC DNA]</scope>
    <source>
        <strain evidence="8">NIOZ-UU30</strain>
    </source>
</reference>
<dbReference type="Proteomes" id="UP000603434">
    <property type="component" value="Unassembled WGS sequence"/>
</dbReference>
<dbReference type="InterPro" id="IPR042128">
    <property type="entry name" value="NuoE_dom"/>
</dbReference>
<evidence type="ECO:0000313" key="9">
    <source>
        <dbReference type="Proteomes" id="UP000603434"/>
    </source>
</evidence>
<evidence type="ECO:0000256" key="1">
    <source>
        <dbReference type="ARBA" id="ARBA00010643"/>
    </source>
</evidence>
<gene>
    <name evidence="8" type="ORF">H8E23_15175</name>
</gene>
<evidence type="ECO:0000256" key="5">
    <source>
        <dbReference type="ARBA" id="ARBA00023014"/>
    </source>
</evidence>
<evidence type="ECO:0000256" key="2">
    <source>
        <dbReference type="ARBA" id="ARBA00022714"/>
    </source>
</evidence>
<feature type="binding site" evidence="7">
    <location>
        <position position="76"/>
    </location>
    <ligand>
        <name>[2Fe-2S] cluster</name>
        <dbReference type="ChEBI" id="CHEBI:190135"/>
    </ligand>
</feature>
<dbReference type="PROSITE" id="PS01099">
    <property type="entry name" value="COMPLEX1_24K"/>
    <property type="match status" value="1"/>
</dbReference>
<keyword evidence="5 7" id="KW-0411">Iron-sulfur</keyword>
<dbReference type="GO" id="GO:0051537">
    <property type="term" value="F:2 iron, 2 sulfur cluster binding"/>
    <property type="evidence" value="ECO:0007669"/>
    <property type="project" value="UniProtKB-KW"/>
</dbReference>
<feature type="binding site" evidence="7">
    <location>
        <position position="81"/>
    </location>
    <ligand>
        <name>[2Fe-2S] cluster</name>
        <dbReference type="ChEBI" id="CHEBI:190135"/>
    </ligand>
</feature>
<dbReference type="InterPro" id="IPR041921">
    <property type="entry name" value="NuoE_N"/>
</dbReference>
<evidence type="ECO:0000256" key="6">
    <source>
        <dbReference type="ARBA" id="ARBA00034078"/>
    </source>
</evidence>
<dbReference type="Gene3D" id="3.40.30.10">
    <property type="entry name" value="Glutaredoxin"/>
    <property type="match status" value="1"/>
</dbReference>
<keyword evidence="2 7" id="KW-0001">2Fe-2S</keyword>
<proteinExistence type="inferred from homology"/>
<sequence>MEREKINKIVTKHRHEKAAILAILHEIQEEDKQLETESLNYIAQLLKVPVANVYGLATFYSAFSLWKKGDTEIRVCDGISCHIKGSDKIIGALKSHLNVEIGETTWDKKFSLEKVNCLGLCAIAPNASFNGEAHSQLNIEKILEILKERIKDSE</sequence>
<dbReference type="GO" id="GO:0046872">
    <property type="term" value="F:metal ion binding"/>
    <property type="evidence" value="ECO:0007669"/>
    <property type="project" value="UniProtKB-KW"/>
</dbReference>
<name>A0A8J6NU50_9BACT</name>
<dbReference type="InterPro" id="IPR036249">
    <property type="entry name" value="Thioredoxin-like_sf"/>
</dbReference>
<accession>A0A8J6NU50</accession>
<dbReference type="InterPro" id="IPR028431">
    <property type="entry name" value="NADP_DH_HndA-like"/>
</dbReference>
<evidence type="ECO:0000256" key="4">
    <source>
        <dbReference type="ARBA" id="ARBA00023004"/>
    </source>
</evidence>
<dbReference type="CDD" id="cd03064">
    <property type="entry name" value="TRX_Fd_NuoE"/>
    <property type="match status" value="1"/>
</dbReference>
<feature type="binding site" evidence="7">
    <location>
        <position position="121"/>
    </location>
    <ligand>
        <name>[2Fe-2S] cluster</name>
        <dbReference type="ChEBI" id="CHEBI:190135"/>
    </ligand>
</feature>
<dbReference type="SUPFAM" id="SSF52833">
    <property type="entry name" value="Thioredoxin-like"/>
    <property type="match status" value="1"/>
</dbReference>
<comment type="cofactor">
    <cofactor evidence="7">
        <name>[2Fe-2S] cluster</name>
        <dbReference type="ChEBI" id="CHEBI:190135"/>
    </cofactor>
    <text evidence="7">Binds 1 [2Fe-2S] cluster.</text>
</comment>
<dbReference type="PANTHER" id="PTHR43342">
    <property type="entry name" value="NADH-QUINONE OXIDOREDUCTASE, E SUBUNIT"/>
    <property type="match status" value="1"/>
</dbReference>
<dbReference type="GO" id="GO:0016491">
    <property type="term" value="F:oxidoreductase activity"/>
    <property type="evidence" value="ECO:0007669"/>
    <property type="project" value="InterPro"/>
</dbReference>
<dbReference type="PANTHER" id="PTHR43342:SF1">
    <property type="entry name" value="BIFURCATING [FEFE] HYDROGENASE GAMMA SUBUNIT"/>
    <property type="match status" value="1"/>
</dbReference>